<evidence type="ECO:0000256" key="5">
    <source>
        <dbReference type="ARBA" id="ARBA00022553"/>
    </source>
</evidence>
<evidence type="ECO:0000256" key="1">
    <source>
        <dbReference type="ARBA" id="ARBA00004123"/>
    </source>
</evidence>
<evidence type="ECO:0000259" key="11">
    <source>
        <dbReference type="Pfam" id="PF10497"/>
    </source>
</evidence>
<accession>A0AAW1PVN6</accession>
<proteinExistence type="predicted"/>
<evidence type="ECO:0000256" key="10">
    <source>
        <dbReference type="SAM" id="MobiDB-lite"/>
    </source>
</evidence>
<evidence type="ECO:0000256" key="7">
    <source>
        <dbReference type="ARBA" id="ARBA00023015"/>
    </source>
</evidence>
<evidence type="ECO:0000313" key="13">
    <source>
        <dbReference type="Proteomes" id="UP001465755"/>
    </source>
</evidence>
<keyword evidence="7" id="KW-0805">Transcription regulation</keyword>
<feature type="region of interest" description="Disordered" evidence="10">
    <location>
        <begin position="1"/>
        <end position="63"/>
    </location>
</feature>
<sequence length="373" mass="39887">MNSYEREREARIKHNQQRMQELGLPQLRAALEKELKSTPVRKARASRLQHEGPVRRSGRSAGAQNYNEEVLAGLKEADSVPRRPLALAKAESSADSASTPSRVVRVQGGRVYDSEWGITCHWCRQKTLDESVTCTKPECGLGKLPVTFCQMCLRNRHGEDVEQARASGVWVCPSCRGSCGEGCIGSCCNCGPCRKKAGLTPTHQMIKQAREAGFTNVHDFLVHRHTGESQKELHARKAHLPWCSSAPAEQAPDADAQQQAPATSTIVADAAVSITLAVSVGSNKSPAPTIDASASKQEAQPAGTKQDVDLTTLLGPAKKGVQVQGMQAAGKSKGSIPEAAVDDAQSADCKPMTRKQRILQSIGLKTPGAAAVA</sequence>
<dbReference type="GO" id="GO:0005737">
    <property type="term" value="C:cytoplasm"/>
    <property type="evidence" value="ECO:0007669"/>
    <property type="project" value="UniProtKB-SubCell"/>
</dbReference>
<dbReference type="Pfam" id="PF10497">
    <property type="entry name" value="zf-4CXXC_R1"/>
    <property type="match status" value="1"/>
</dbReference>
<feature type="compositionally biased region" description="Polar residues" evidence="10">
    <location>
        <begin position="282"/>
        <end position="298"/>
    </location>
</feature>
<name>A0AAW1PVN6_9CHLO</name>
<evidence type="ECO:0000256" key="2">
    <source>
        <dbReference type="ARBA" id="ARBA00004496"/>
    </source>
</evidence>
<reference evidence="12 13" key="1">
    <citation type="journal article" date="2024" name="Nat. Commun.">
        <title>Phylogenomics reveals the evolutionary origins of lichenization in chlorophyte algae.</title>
        <authorList>
            <person name="Puginier C."/>
            <person name="Libourel C."/>
            <person name="Otte J."/>
            <person name="Skaloud P."/>
            <person name="Haon M."/>
            <person name="Grisel S."/>
            <person name="Petersen M."/>
            <person name="Berrin J.G."/>
            <person name="Delaux P.M."/>
            <person name="Dal Grande F."/>
            <person name="Keller J."/>
        </authorList>
    </citation>
    <scope>NUCLEOTIDE SEQUENCE [LARGE SCALE GENOMIC DNA]</scope>
    <source>
        <strain evidence="12 13">SAG 2036</strain>
    </source>
</reference>
<feature type="domain" description="Zinc-finger" evidence="11">
    <location>
        <begin position="112"/>
        <end position="221"/>
    </location>
</feature>
<keyword evidence="4" id="KW-1017">Isopeptide bond</keyword>
<evidence type="ECO:0000256" key="4">
    <source>
        <dbReference type="ARBA" id="ARBA00022499"/>
    </source>
</evidence>
<comment type="caution">
    <text evidence="12">The sequence shown here is derived from an EMBL/GenBank/DDBJ whole genome shotgun (WGS) entry which is preliminary data.</text>
</comment>
<feature type="compositionally biased region" description="Basic and acidic residues" evidence="10">
    <location>
        <begin position="1"/>
        <end position="12"/>
    </location>
</feature>
<gene>
    <name evidence="12" type="ORF">WJX73_005205</name>
</gene>
<keyword evidence="3" id="KW-0963">Cytoplasm</keyword>
<organism evidence="12 13">
    <name type="scientific">Symbiochloris irregularis</name>
    <dbReference type="NCBI Taxonomy" id="706552"/>
    <lineage>
        <taxon>Eukaryota</taxon>
        <taxon>Viridiplantae</taxon>
        <taxon>Chlorophyta</taxon>
        <taxon>core chlorophytes</taxon>
        <taxon>Trebouxiophyceae</taxon>
        <taxon>Trebouxiales</taxon>
        <taxon>Trebouxiaceae</taxon>
        <taxon>Symbiochloris</taxon>
    </lineage>
</organism>
<protein>
    <recommendedName>
        <fullName evidence="11">Zinc-finger domain-containing protein</fullName>
    </recommendedName>
</protein>
<dbReference type="Proteomes" id="UP001465755">
    <property type="component" value="Unassembled WGS sequence"/>
</dbReference>
<keyword evidence="6" id="KW-0832">Ubl conjugation</keyword>
<keyword evidence="9" id="KW-0539">Nucleus</keyword>
<dbReference type="GO" id="GO:0005634">
    <property type="term" value="C:nucleus"/>
    <property type="evidence" value="ECO:0007669"/>
    <property type="project" value="UniProtKB-SubCell"/>
</dbReference>
<dbReference type="PANTHER" id="PTHR31169:SF34">
    <property type="entry name" value="ZINC-FINGER DOMAIN-CONTAINING PROTEIN"/>
    <property type="match status" value="1"/>
</dbReference>
<comment type="subcellular location">
    <subcellularLocation>
        <location evidence="2">Cytoplasm</location>
    </subcellularLocation>
    <subcellularLocation>
        <location evidence="1">Nucleus</location>
    </subcellularLocation>
</comment>
<dbReference type="PANTHER" id="PTHR31169">
    <property type="entry name" value="OS05G0300700 PROTEIN"/>
    <property type="match status" value="1"/>
</dbReference>
<feature type="region of interest" description="Disordered" evidence="10">
    <location>
        <begin position="282"/>
        <end position="305"/>
    </location>
</feature>
<evidence type="ECO:0000256" key="9">
    <source>
        <dbReference type="ARBA" id="ARBA00023242"/>
    </source>
</evidence>
<dbReference type="GO" id="GO:0006355">
    <property type="term" value="P:regulation of DNA-templated transcription"/>
    <property type="evidence" value="ECO:0007669"/>
    <property type="project" value="InterPro"/>
</dbReference>
<evidence type="ECO:0000313" key="12">
    <source>
        <dbReference type="EMBL" id="KAK9812224.1"/>
    </source>
</evidence>
<evidence type="ECO:0000256" key="3">
    <source>
        <dbReference type="ARBA" id="ARBA00022490"/>
    </source>
</evidence>
<evidence type="ECO:0000256" key="8">
    <source>
        <dbReference type="ARBA" id="ARBA00023163"/>
    </source>
</evidence>
<keyword evidence="5" id="KW-0597">Phosphoprotein</keyword>
<dbReference type="InterPro" id="IPR040221">
    <property type="entry name" value="CDCA7/CDA7L"/>
</dbReference>
<dbReference type="InterPro" id="IPR018866">
    <property type="entry name" value="Znf-4CXXC_R1"/>
</dbReference>
<dbReference type="EMBL" id="JALJOQ010000008">
    <property type="protein sequence ID" value="KAK9812224.1"/>
    <property type="molecule type" value="Genomic_DNA"/>
</dbReference>
<keyword evidence="8" id="KW-0804">Transcription</keyword>
<dbReference type="AlphaFoldDB" id="A0AAW1PVN6"/>
<evidence type="ECO:0000256" key="6">
    <source>
        <dbReference type="ARBA" id="ARBA00022843"/>
    </source>
</evidence>
<keyword evidence="13" id="KW-1185">Reference proteome</keyword>